<dbReference type="PANTHER" id="PTHR30535:SF4">
    <property type="entry name" value="HEMIN-BINDING PERIPLASMIC PROTEIN HMUT"/>
    <property type="match status" value="1"/>
</dbReference>
<feature type="signal peptide" evidence="1">
    <location>
        <begin position="1"/>
        <end position="23"/>
    </location>
</feature>
<dbReference type="Proteomes" id="UP000193391">
    <property type="component" value="Unassembled WGS sequence"/>
</dbReference>
<dbReference type="InterPro" id="IPR002491">
    <property type="entry name" value="ABC_transptr_periplasmic_BD"/>
</dbReference>
<evidence type="ECO:0000313" key="3">
    <source>
        <dbReference type="EMBL" id="OSQ40542.1"/>
    </source>
</evidence>
<dbReference type="InterPro" id="IPR050902">
    <property type="entry name" value="ABC_Transporter_SBP"/>
</dbReference>
<gene>
    <name evidence="3" type="ORF">TMES_01900</name>
</gene>
<organism evidence="3 4">
    <name type="scientific">Thalassospira mesophila</name>
    <dbReference type="NCBI Taxonomy" id="1293891"/>
    <lineage>
        <taxon>Bacteria</taxon>
        <taxon>Pseudomonadati</taxon>
        <taxon>Pseudomonadota</taxon>
        <taxon>Alphaproteobacteria</taxon>
        <taxon>Rhodospirillales</taxon>
        <taxon>Thalassospiraceae</taxon>
        <taxon>Thalassospira</taxon>
    </lineage>
</organism>
<reference evidence="3 4" key="1">
    <citation type="submission" date="2014-03" db="EMBL/GenBank/DDBJ databases">
        <title>The draft genome sequence of Thalassospira mesophila JCM 18969.</title>
        <authorList>
            <person name="Lai Q."/>
            <person name="Shao Z."/>
        </authorList>
    </citation>
    <scope>NUCLEOTIDE SEQUENCE [LARGE SCALE GENOMIC DNA]</scope>
    <source>
        <strain evidence="3 4">JCM 18969</strain>
    </source>
</reference>
<sequence length="292" mass="30338">MRFYVMLFAAIVGFIGLCFPAFAADMPQRVVTVGAPATEIVFALGAGDAVIATDTTSTWPEQVKTLPKVGYMRNLAAEGIISLNPDLIIAVAESGPTPVLDNLRALGIPVTVLPSLSALENLPNAISVAATALGRNDQEQALTGQVKADIAAIHDMAAHHANARRSARKKIVFLMSVGHGQPLSAGAHTTANEIIELIGGENPMAGYDGFKPVSPEIIATDDADYVLVMSSTLAQLGGLAGVQADPVLGLHKAVAARHVLTVSASTILGFGPRSVGEIRDLAAQIHRDEAGK</sequence>
<evidence type="ECO:0000259" key="2">
    <source>
        <dbReference type="PROSITE" id="PS50983"/>
    </source>
</evidence>
<dbReference type="EMBL" id="JFKA01000001">
    <property type="protein sequence ID" value="OSQ40542.1"/>
    <property type="molecule type" value="Genomic_DNA"/>
</dbReference>
<dbReference type="AlphaFoldDB" id="A0A1Y2L407"/>
<evidence type="ECO:0000313" key="4">
    <source>
        <dbReference type="Proteomes" id="UP000193391"/>
    </source>
</evidence>
<dbReference type="STRING" id="1293891.TMES_01900"/>
<dbReference type="RefSeq" id="WP_158091171.1">
    <property type="nucleotide sequence ID" value="NZ_JFKA01000001.1"/>
</dbReference>
<evidence type="ECO:0000256" key="1">
    <source>
        <dbReference type="SAM" id="SignalP"/>
    </source>
</evidence>
<dbReference type="PANTHER" id="PTHR30535">
    <property type="entry name" value="VITAMIN B12-BINDING PROTEIN"/>
    <property type="match status" value="1"/>
</dbReference>
<dbReference type="SUPFAM" id="SSF53807">
    <property type="entry name" value="Helical backbone' metal receptor"/>
    <property type="match status" value="1"/>
</dbReference>
<dbReference type="PROSITE" id="PS50983">
    <property type="entry name" value="FE_B12_PBP"/>
    <property type="match status" value="1"/>
</dbReference>
<dbReference type="Gene3D" id="3.40.50.1980">
    <property type="entry name" value="Nitrogenase molybdenum iron protein domain"/>
    <property type="match status" value="2"/>
</dbReference>
<comment type="caution">
    <text evidence="3">The sequence shown here is derived from an EMBL/GenBank/DDBJ whole genome shotgun (WGS) entry which is preliminary data.</text>
</comment>
<feature type="chain" id="PRO_5012101597" description="Fe/B12 periplasmic-binding domain-containing protein" evidence="1">
    <location>
        <begin position="24"/>
        <end position="292"/>
    </location>
</feature>
<accession>A0A1Y2L407</accession>
<feature type="domain" description="Fe/B12 periplasmic-binding" evidence="2">
    <location>
        <begin position="29"/>
        <end position="289"/>
    </location>
</feature>
<dbReference type="Pfam" id="PF01497">
    <property type="entry name" value="Peripla_BP_2"/>
    <property type="match status" value="1"/>
</dbReference>
<name>A0A1Y2L407_9PROT</name>
<dbReference type="OrthoDB" id="9797736at2"/>
<keyword evidence="1" id="KW-0732">Signal</keyword>
<keyword evidence="4" id="KW-1185">Reference proteome</keyword>
<proteinExistence type="predicted"/>
<protein>
    <recommendedName>
        <fullName evidence="2">Fe/B12 periplasmic-binding domain-containing protein</fullName>
    </recommendedName>
</protein>